<feature type="transmembrane region" description="Helical" evidence="5">
    <location>
        <begin position="121"/>
        <end position="145"/>
    </location>
</feature>
<dbReference type="InterPro" id="IPR003825">
    <property type="entry name" value="Colicin-V_CvpA"/>
</dbReference>
<dbReference type="RefSeq" id="WP_209975410.1">
    <property type="nucleotide sequence ID" value="NZ_JAGGLB010000019.1"/>
</dbReference>
<comment type="caution">
    <text evidence="6">The sequence shown here is derived from an EMBL/GenBank/DDBJ whole genome shotgun (WGS) entry which is preliminary data.</text>
</comment>
<evidence type="ECO:0000313" key="7">
    <source>
        <dbReference type="Proteomes" id="UP001519287"/>
    </source>
</evidence>
<reference evidence="6 7" key="1">
    <citation type="submission" date="2021-03" db="EMBL/GenBank/DDBJ databases">
        <title>Genomic Encyclopedia of Type Strains, Phase IV (KMG-IV): sequencing the most valuable type-strain genomes for metagenomic binning, comparative biology and taxonomic classification.</title>
        <authorList>
            <person name="Goeker M."/>
        </authorList>
    </citation>
    <scope>NUCLEOTIDE SEQUENCE [LARGE SCALE GENOMIC DNA]</scope>
    <source>
        <strain evidence="6 7">DSM 26048</strain>
    </source>
</reference>
<gene>
    <name evidence="6" type="ORF">J2Z66_005144</name>
</gene>
<evidence type="ECO:0000313" key="6">
    <source>
        <dbReference type="EMBL" id="MBP1993522.1"/>
    </source>
</evidence>
<evidence type="ECO:0000256" key="4">
    <source>
        <dbReference type="ARBA" id="ARBA00023136"/>
    </source>
</evidence>
<dbReference type="PANTHER" id="PTHR37306">
    <property type="entry name" value="COLICIN V PRODUCTION PROTEIN"/>
    <property type="match status" value="1"/>
</dbReference>
<evidence type="ECO:0000256" key="2">
    <source>
        <dbReference type="ARBA" id="ARBA00022692"/>
    </source>
</evidence>
<dbReference type="Pfam" id="PF02674">
    <property type="entry name" value="Colicin_V"/>
    <property type="match status" value="1"/>
</dbReference>
<dbReference type="EMBL" id="JAGGLB010000019">
    <property type="protein sequence ID" value="MBP1993522.1"/>
    <property type="molecule type" value="Genomic_DNA"/>
</dbReference>
<comment type="subcellular location">
    <subcellularLocation>
        <location evidence="1">Membrane</location>
        <topology evidence="1">Multi-pass membrane protein</topology>
    </subcellularLocation>
</comment>
<organism evidence="6 7">
    <name type="scientific">Paenibacillus eucommiae</name>
    <dbReference type="NCBI Taxonomy" id="1355755"/>
    <lineage>
        <taxon>Bacteria</taxon>
        <taxon>Bacillati</taxon>
        <taxon>Bacillota</taxon>
        <taxon>Bacilli</taxon>
        <taxon>Bacillales</taxon>
        <taxon>Paenibacillaceae</taxon>
        <taxon>Paenibacillus</taxon>
    </lineage>
</organism>
<keyword evidence="4 5" id="KW-0472">Membrane</keyword>
<evidence type="ECO:0000256" key="5">
    <source>
        <dbReference type="SAM" id="Phobius"/>
    </source>
</evidence>
<evidence type="ECO:0000256" key="3">
    <source>
        <dbReference type="ARBA" id="ARBA00022989"/>
    </source>
</evidence>
<dbReference type="PANTHER" id="PTHR37306:SF1">
    <property type="entry name" value="COLICIN V PRODUCTION PROTEIN"/>
    <property type="match status" value="1"/>
</dbReference>
<keyword evidence="2 5" id="KW-0812">Transmembrane</keyword>
<accession>A0ABS4J111</accession>
<proteinExistence type="predicted"/>
<sequence>MNALDYIMLAVIGGSLILGFMRGFAAQIISIAGFFIAYVIAFRFFRQLAPILQSELSLPGYESYQKYESVIEGLSLDTYVFNALSFAIIFFAAKIILSVIGKMLNFLFKAPGLNLINRWSGALLGLAEALLILIIAVNVLMLVPSESTQKLLSGSILAPYLTFKDTFIALLRK</sequence>
<feature type="transmembrane region" description="Helical" evidence="5">
    <location>
        <begin position="28"/>
        <end position="45"/>
    </location>
</feature>
<dbReference type="Proteomes" id="UP001519287">
    <property type="component" value="Unassembled WGS sequence"/>
</dbReference>
<evidence type="ECO:0000256" key="1">
    <source>
        <dbReference type="ARBA" id="ARBA00004141"/>
    </source>
</evidence>
<protein>
    <submittedName>
        <fullName evidence="6">Membrane protein required for colicin V production</fullName>
    </submittedName>
</protein>
<keyword evidence="3 5" id="KW-1133">Transmembrane helix</keyword>
<name>A0ABS4J111_9BACL</name>
<feature type="transmembrane region" description="Helical" evidence="5">
    <location>
        <begin position="79"/>
        <end position="100"/>
    </location>
</feature>
<keyword evidence="7" id="KW-1185">Reference proteome</keyword>